<keyword evidence="1 4" id="KW-0805">Transcription regulation</keyword>
<dbReference type="AlphaFoldDB" id="A0A1V5MHW6"/>
<gene>
    <name evidence="6" type="primary">opcR</name>
    <name evidence="6" type="ORF">BWY73_00613</name>
</gene>
<keyword evidence="2 4" id="KW-0238">DNA-binding</keyword>
<comment type="similarity">
    <text evidence="4">Belongs to the GbsR family.</text>
</comment>
<dbReference type="GO" id="GO:0003700">
    <property type="term" value="F:DNA-binding transcription factor activity"/>
    <property type="evidence" value="ECO:0007669"/>
    <property type="project" value="InterPro"/>
</dbReference>
<dbReference type="PANTHER" id="PTHR38465">
    <property type="entry name" value="HTH-TYPE TRANSCRIPTIONAL REGULATOR MJ1563-RELATED"/>
    <property type="match status" value="1"/>
</dbReference>
<dbReference type="EMBL" id="MWAK01000064">
    <property type="protein sequence ID" value="OPZ92838.1"/>
    <property type="molecule type" value="Genomic_DNA"/>
</dbReference>
<accession>A0A1V5MHW6</accession>
<dbReference type="InterPro" id="IPR000835">
    <property type="entry name" value="HTH_MarR-typ"/>
</dbReference>
<name>A0A1V5MHW6_UNCT6</name>
<dbReference type="InterPro" id="IPR052362">
    <property type="entry name" value="HTH-GbsR_regulator"/>
</dbReference>
<protein>
    <recommendedName>
        <fullName evidence="4">HTH-type transcriptional regulator</fullName>
    </recommendedName>
</protein>
<organism evidence="6">
    <name type="scientific">candidate division TA06 bacterium ADurb.Bin417</name>
    <dbReference type="NCBI Taxonomy" id="1852828"/>
    <lineage>
        <taxon>Bacteria</taxon>
        <taxon>Bacteria division TA06</taxon>
    </lineage>
</organism>
<evidence type="ECO:0000256" key="1">
    <source>
        <dbReference type="ARBA" id="ARBA00023015"/>
    </source>
</evidence>
<feature type="domain" description="HTH marR-type" evidence="5">
    <location>
        <begin position="24"/>
        <end position="73"/>
    </location>
</feature>
<dbReference type="Pfam" id="PF12802">
    <property type="entry name" value="MarR_2"/>
    <property type="match status" value="1"/>
</dbReference>
<keyword evidence="3 4" id="KW-0804">Transcription</keyword>
<dbReference type="PANTHER" id="PTHR38465:SF1">
    <property type="entry name" value="HTH-TYPE TRANSCRIPTIONAL REGULATOR MJ1563-RELATED"/>
    <property type="match status" value="1"/>
</dbReference>
<dbReference type="GO" id="GO:0003677">
    <property type="term" value="F:DNA binding"/>
    <property type="evidence" value="ECO:0007669"/>
    <property type="project" value="UniProtKB-UniRule"/>
</dbReference>
<dbReference type="PIRSF" id="PIRSF006707">
    <property type="entry name" value="MJ1563"/>
    <property type="match status" value="1"/>
</dbReference>
<dbReference type="InterPro" id="IPR026282">
    <property type="entry name" value="MJ1563"/>
</dbReference>
<evidence type="ECO:0000259" key="5">
    <source>
        <dbReference type="Pfam" id="PF12802"/>
    </source>
</evidence>
<dbReference type="Proteomes" id="UP000485484">
    <property type="component" value="Unassembled WGS sequence"/>
</dbReference>
<evidence type="ECO:0000256" key="4">
    <source>
        <dbReference type="PIRNR" id="PIRNR006707"/>
    </source>
</evidence>
<dbReference type="SUPFAM" id="SSF46785">
    <property type="entry name" value="Winged helix' DNA-binding domain"/>
    <property type="match status" value="1"/>
</dbReference>
<dbReference type="InterPro" id="IPR036388">
    <property type="entry name" value="WH-like_DNA-bd_sf"/>
</dbReference>
<sequence length="161" mass="18326">MNKDLDRIRDSFIESVGELGASLGLNRVTCQLYAVLYLENRPLSLTELSQALHISKGSASINIRNLKEWGAVRPVWRKGAKGDFYQADRNLPAIVKNRVRIGVDKRLTTLQHRLSEISGELERHAGVKNSEEARLFQEYQVQVRNLRRFAEEAARVLELLG</sequence>
<evidence type="ECO:0000256" key="2">
    <source>
        <dbReference type="ARBA" id="ARBA00023125"/>
    </source>
</evidence>
<dbReference type="Gene3D" id="1.10.10.10">
    <property type="entry name" value="Winged helix-like DNA-binding domain superfamily/Winged helix DNA-binding domain"/>
    <property type="match status" value="1"/>
</dbReference>
<proteinExistence type="inferred from homology"/>
<dbReference type="InterPro" id="IPR036390">
    <property type="entry name" value="WH_DNA-bd_sf"/>
</dbReference>
<reference evidence="6" key="1">
    <citation type="submission" date="2017-02" db="EMBL/GenBank/DDBJ databases">
        <title>Delving into the versatile metabolic prowess of the omnipresent phylum Bacteroidetes.</title>
        <authorList>
            <person name="Nobu M.K."/>
            <person name="Mei R."/>
            <person name="Narihiro T."/>
            <person name="Kuroda K."/>
            <person name="Liu W.-T."/>
        </authorList>
    </citation>
    <scope>NUCLEOTIDE SEQUENCE</scope>
    <source>
        <strain evidence="6">ADurb.Bin417</strain>
    </source>
</reference>
<evidence type="ECO:0000256" key="3">
    <source>
        <dbReference type="ARBA" id="ARBA00023163"/>
    </source>
</evidence>
<comment type="caution">
    <text evidence="6">The sequence shown here is derived from an EMBL/GenBank/DDBJ whole genome shotgun (WGS) entry which is preliminary data.</text>
</comment>
<evidence type="ECO:0000313" key="6">
    <source>
        <dbReference type="EMBL" id="OPZ92838.1"/>
    </source>
</evidence>